<protein>
    <submittedName>
        <fullName evidence="2">Uncharacterized protein</fullName>
    </submittedName>
</protein>
<name>A0A4Q7VZ94_9BURK</name>
<organism evidence="2 3">
    <name type="scientific">Rivibacter subsaxonicus</name>
    <dbReference type="NCBI Taxonomy" id="457575"/>
    <lineage>
        <taxon>Bacteria</taxon>
        <taxon>Pseudomonadati</taxon>
        <taxon>Pseudomonadota</taxon>
        <taxon>Betaproteobacteria</taxon>
        <taxon>Burkholderiales</taxon>
        <taxon>Rivibacter</taxon>
    </lineage>
</organism>
<reference evidence="2 3" key="1">
    <citation type="submission" date="2019-02" db="EMBL/GenBank/DDBJ databases">
        <title>Genomic Encyclopedia of Type Strains, Phase IV (KMG-IV): sequencing the most valuable type-strain genomes for metagenomic binning, comparative biology and taxonomic classification.</title>
        <authorList>
            <person name="Goeker M."/>
        </authorList>
    </citation>
    <scope>NUCLEOTIDE SEQUENCE [LARGE SCALE GENOMIC DNA]</scope>
    <source>
        <strain evidence="2 3">DSM 19570</strain>
    </source>
</reference>
<dbReference type="AlphaFoldDB" id="A0A4Q7VZ94"/>
<keyword evidence="1" id="KW-0472">Membrane</keyword>
<proteinExistence type="predicted"/>
<feature type="transmembrane region" description="Helical" evidence="1">
    <location>
        <begin position="28"/>
        <end position="50"/>
    </location>
</feature>
<evidence type="ECO:0000313" key="2">
    <source>
        <dbReference type="EMBL" id="RZU02003.1"/>
    </source>
</evidence>
<dbReference type="RefSeq" id="WP_130429797.1">
    <property type="nucleotide sequence ID" value="NZ_SHKP01000004.1"/>
</dbReference>
<keyword evidence="1" id="KW-1133">Transmembrane helix</keyword>
<evidence type="ECO:0000256" key="1">
    <source>
        <dbReference type="SAM" id="Phobius"/>
    </source>
</evidence>
<comment type="caution">
    <text evidence="2">The sequence shown here is derived from an EMBL/GenBank/DDBJ whole genome shotgun (WGS) entry which is preliminary data.</text>
</comment>
<gene>
    <name evidence="2" type="ORF">EV670_0021</name>
</gene>
<keyword evidence="3" id="KW-1185">Reference proteome</keyword>
<evidence type="ECO:0000313" key="3">
    <source>
        <dbReference type="Proteomes" id="UP000293671"/>
    </source>
</evidence>
<dbReference type="Proteomes" id="UP000293671">
    <property type="component" value="Unassembled WGS sequence"/>
</dbReference>
<dbReference type="EMBL" id="SHKP01000004">
    <property type="protein sequence ID" value="RZU02003.1"/>
    <property type="molecule type" value="Genomic_DNA"/>
</dbReference>
<sequence length="104" mass="11201">MSHRHADEFPWLERIMKAFEMLSSSERWAGGLMAAVASAAVLSCAVLLFAEDGRTPWLSEGSAYAPAAQSCQQERSGAQRHRCVREVVAAAVLGASAPVLLSQR</sequence>
<accession>A0A4Q7VZ94</accession>
<keyword evidence="1" id="KW-0812">Transmembrane</keyword>